<dbReference type="SUPFAM" id="SSF47413">
    <property type="entry name" value="lambda repressor-like DNA-binding domains"/>
    <property type="match status" value="1"/>
</dbReference>
<evidence type="ECO:0000256" key="2">
    <source>
        <dbReference type="ARBA" id="ARBA00023015"/>
    </source>
</evidence>
<dbReference type="GO" id="GO:0003691">
    <property type="term" value="F:double-stranded telomeric DNA binding"/>
    <property type="evidence" value="ECO:0007669"/>
    <property type="project" value="InterPro"/>
</dbReference>
<gene>
    <name evidence="10" type="primary">WBGene00109731</name>
</gene>
<dbReference type="PANTHER" id="PTHR14618">
    <property type="entry name" value="HOMEODOX-CONTAINING PROTEIN 1 HMBOX1"/>
    <property type="match status" value="1"/>
</dbReference>
<dbReference type="InterPro" id="IPR040363">
    <property type="entry name" value="HMBOX1"/>
</dbReference>
<evidence type="ECO:0000256" key="7">
    <source>
        <dbReference type="PROSITE-ProRule" id="PRU00108"/>
    </source>
</evidence>
<dbReference type="EnsemblMetazoa" id="PPA20177.1">
    <property type="protein sequence ID" value="PPA20177.1"/>
    <property type="gene ID" value="WBGene00109731"/>
</dbReference>
<dbReference type="PANTHER" id="PTHR14618:SF0">
    <property type="entry name" value="HOMEOBOX-CONTAINING PROTEIN 1"/>
    <property type="match status" value="1"/>
</dbReference>
<reference evidence="10" key="2">
    <citation type="submission" date="2022-06" db="UniProtKB">
        <authorList>
            <consortium name="EnsemblMetazoa"/>
        </authorList>
    </citation>
    <scope>IDENTIFICATION</scope>
    <source>
        <strain evidence="10">PS312</strain>
    </source>
</reference>
<keyword evidence="11" id="KW-1185">Reference proteome</keyword>
<dbReference type="InterPro" id="IPR006899">
    <property type="entry name" value="HNF-1_N"/>
</dbReference>
<dbReference type="SMART" id="SM00389">
    <property type="entry name" value="HOX"/>
    <property type="match status" value="1"/>
</dbReference>
<dbReference type="InterPro" id="IPR010982">
    <property type="entry name" value="Lambda_DNA-bd_dom_sf"/>
</dbReference>
<evidence type="ECO:0000313" key="10">
    <source>
        <dbReference type="EnsemblMetazoa" id="PPA20177.1"/>
    </source>
</evidence>
<keyword evidence="5" id="KW-0804">Transcription</keyword>
<keyword evidence="3 7" id="KW-0238">DNA-binding</keyword>
<organism evidence="10 11">
    <name type="scientific">Pristionchus pacificus</name>
    <name type="common">Parasitic nematode worm</name>
    <dbReference type="NCBI Taxonomy" id="54126"/>
    <lineage>
        <taxon>Eukaryota</taxon>
        <taxon>Metazoa</taxon>
        <taxon>Ecdysozoa</taxon>
        <taxon>Nematoda</taxon>
        <taxon>Chromadorea</taxon>
        <taxon>Rhabditida</taxon>
        <taxon>Rhabditina</taxon>
        <taxon>Diplogasteromorpha</taxon>
        <taxon>Diplogasteroidea</taxon>
        <taxon>Neodiplogasteridae</taxon>
        <taxon>Pristionchus</taxon>
    </lineage>
</organism>
<evidence type="ECO:0000256" key="1">
    <source>
        <dbReference type="ARBA" id="ARBA00004123"/>
    </source>
</evidence>
<proteinExistence type="predicted"/>
<keyword evidence="2" id="KW-0805">Transcription regulation</keyword>
<feature type="region of interest" description="Disordered" evidence="9">
    <location>
        <begin position="391"/>
        <end position="433"/>
    </location>
</feature>
<dbReference type="PROSITE" id="PS51936">
    <property type="entry name" value="POU_4"/>
    <property type="match status" value="1"/>
</dbReference>
<dbReference type="SUPFAM" id="SSF46689">
    <property type="entry name" value="Homeodomain-like"/>
    <property type="match status" value="1"/>
</dbReference>
<feature type="compositionally biased region" description="Low complexity" evidence="9">
    <location>
        <begin position="204"/>
        <end position="213"/>
    </location>
</feature>
<dbReference type="Gene3D" id="1.10.260.40">
    <property type="entry name" value="lambda repressor-like DNA-binding domains"/>
    <property type="match status" value="1"/>
</dbReference>
<dbReference type="InterPro" id="IPR044869">
    <property type="entry name" value="HNF-1_POU"/>
</dbReference>
<dbReference type="InterPro" id="IPR044866">
    <property type="entry name" value="HNF_P1"/>
</dbReference>
<comment type="subcellular location">
    <subcellularLocation>
        <location evidence="1 7 8">Nucleus</location>
    </subcellularLocation>
</comment>
<sequence length="466" mass="49873">MLNPLVWSGFAAGPMSLYTVEQLELIRRLKNTGISLEAVVDAFTAINTIKSELDAAMTQSAALAYLSPATSAAPAAAAAAAAASVSEPPTPSPVLVPASMPGPSLVPVQQAPAPVPTTPVHLVPNSIETTLASLMPSPAAVSSSMFLALQGSPLPLAPPSSMLHNSLAAAIAATQQAAAAAAAAQQQQQQQPRLQTPPTPAPSNPSANAASTSGEVELEDFMSQGEEGCIADMKSFITHYSLRQTTVAMMTGVSQPYISKLLNGNHRELSLRCRKNIYCWYLNCRRHPEKLTTTCFRYVFRPVLLRLLDQFFTETPFPDTQRRQEIANACNAALQQDKKGVQLMPKEVVSPQVVSNWFANKRKELRRKTDPRYQEPLIGMHPALIEMLEAGSGSVPEPSDNGSASPGDDDTMDCMELSTPTEPSATVPRQQFPPPGFGIFEALGLAVPGSLYQPVKSEALEIKDQF</sequence>
<dbReference type="InterPro" id="IPR009057">
    <property type="entry name" value="Homeodomain-like_sf"/>
</dbReference>
<dbReference type="Gene3D" id="1.10.10.60">
    <property type="entry name" value="Homeodomain-like"/>
    <property type="match status" value="1"/>
</dbReference>
<dbReference type="CDD" id="cd00086">
    <property type="entry name" value="homeodomain"/>
    <property type="match status" value="1"/>
</dbReference>
<feature type="region of interest" description="Disordered" evidence="9">
    <location>
        <begin position="182"/>
        <end position="214"/>
    </location>
</feature>
<evidence type="ECO:0000256" key="8">
    <source>
        <dbReference type="RuleBase" id="RU000682"/>
    </source>
</evidence>
<feature type="compositionally biased region" description="Low complexity" evidence="9">
    <location>
        <begin position="182"/>
        <end position="194"/>
    </location>
</feature>
<dbReference type="GO" id="GO:0045893">
    <property type="term" value="P:positive regulation of DNA-templated transcription"/>
    <property type="evidence" value="ECO:0007669"/>
    <property type="project" value="InterPro"/>
</dbReference>
<evidence type="ECO:0000256" key="4">
    <source>
        <dbReference type="ARBA" id="ARBA00023155"/>
    </source>
</evidence>
<evidence type="ECO:0000256" key="9">
    <source>
        <dbReference type="SAM" id="MobiDB-lite"/>
    </source>
</evidence>
<accession>A0A2A6BKH1</accession>
<dbReference type="AlphaFoldDB" id="A0A2A6BKH1"/>
<dbReference type="PROSITE" id="PS50071">
    <property type="entry name" value="HOMEOBOX_2"/>
    <property type="match status" value="1"/>
</dbReference>
<evidence type="ECO:0000313" key="11">
    <source>
        <dbReference type="Proteomes" id="UP000005239"/>
    </source>
</evidence>
<feature type="compositionally biased region" description="Polar residues" evidence="9">
    <location>
        <begin position="418"/>
        <end position="429"/>
    </location>
</feature>
<accession>A0A8R1YFZ5</accession>
<dbReference type="InterPro" id="IPR001356">
    <property type="entry name" value="HD"/>
</dbReference>
<evidence type="ECO:0000256" key="6">
    <source>
        <dbReference type="ARBA" id="ARBA00023242"/>
    </source>
</evidence>
<reference evidence="11" key="1">
    <citation type="journal article" date="2008" name="Nat. Genet.">
        <title>The Pristionchus pacificus genome provides a unique perspective on nematode lifestyle and parasitism.</title>
        <authorList>
            <person name="Dieterich C."/>
            <person name="Clifton S.W."/>
            <person name="Schuster L.N."/>
            <person name="Chinwalla A."/>
            <person name="Delehaunty K."/>
            <person name="Dinkelacker I."/>
            <person name="Fulton L."/>
            <person name="Fulton R."/>
            <person name="Godfrey J."/>
            <person name="Minx P."/>
            <person name="Mitreva M."/>
            <person name="Roeseler W."/>
            <person name="Tian H."/>
            <person name="Witte H."/>
            <person name="Yang S.P."/>
            <person name="Wilson R.K."/>
            <person name="Sommer R.J."/>
        </authorList>
    </citation>
    <scope>NUCLEOTIDE SEQUENCE [LARGE SCALE GENOMIC DNA]</scope>
    <source>
        <strain evidence="11">PS312</strain>
    </source>
</reference>
<feature type="DNA-binding region" description="Homeobox" evidence="7">
    <location>
        <begin position="299"/>
        <end position="369"/>
    </location>
</feature>
<name>A0A2A6BKH1_PRIPA</name>
<keyword evidence="4 7" id="KW-0371">Homeobox</keyword>
<dbReference type="Proteomes" id="UP000005239">
    <property type="component" value="Unassembled WGS sequence"/>
</dbReference>
<dbReference type="PROSITE" id="PS51937">
    <property type="entry name" value="HNF_P1"/>
    <property type="match status" value="1"/>
</dbReference>
<protein>
    <submittedName>
        <fullName evidence="10">Hmbx-1</fullName>
    </submittedName>
</protein>
<evidence type="ECO:0000256" key="5">
    <source>
        <dbReference type="ARBA" id="ARBA00023163"/>
    </source>
</evidence>
<dbReference type="Pfam" id="PF04814">
    <property type="entry name" value="HNF-1_N"/>
    <property type="match status" value="1"/>
</dbReference>
<keyword evidence="6 7" id="KW-0539">Nucleus</keyword>
<dbReference type="FunFam" id="1.10.10.60:FF:000550">
    <property type="entry name" value="Homeobox domaincontaining protein"/>
    <property type="match status" value="1"/>
</dbReference>
<dbReference type="Pfam" id="PF00046">
    <property type="entry name" value="Homeodomain"/>
    <property type="match status" value="1"/>
</dbReference>
<evidence type="ECO:0000256" key="3">
    <source>
        <dbReference type="ARBA" id="ARBA00023125"/>
    </source>
</evidence>
<dbReference type="GO" id="GO:0005634">
    <property type="term" value="C:nucleus"/>
    <property type="evidence" value="ECO:0000318"/>
    <property type="project" value="GO_Central"/>
</dbReference>